<dbReference type="GO" id="GO:0050660">
    <property type="term" value="F:flavin adenine dinucleotide binding"/>
    <property type="evidence" value="ECO:0007669"/>
    <property type="project" value="InterPro"/>
</dbReference>
<feature type="binding site" evidence="3">
    <location>
        <position position="238"/>
    </location>
    <ligand>
        <name>FAD</name>
        <dbReference type="ChEBI" id="CHEBI:57692"/>
    </ligand>
</feature>
<dbReference type="PIRSF" id="PIRSF000137">
    <property type="entry name" value="Alcohol_oxidase"/>
    <property type="match status" value="1"/>
</dbReference>
<dbReference type="Pfam" id="PF05199">
    <property type="entry name" value="GMC_oxred_C"/>
    <property type="match status" value="1"/>
</dbReference>
<evidence type="ECO:0000256" key="4">
    <source>
        <dbReference type="RuleBase" id="RU003968"/>
    </source>
</evidence>
<dbReference type="Pfam" id="PF00732">
    <property type="entry name" value="GMC_oxred_N"/>
    <property type="match status" value="1"/>
</dbReference>
<sequence>MALVTIASLPKVAGKVDYIIVGGGPSGYVVAEQLSRNPHVTVTLLEAGNDYENDKNVNTPGWSPMNPDKAWFYYSQPDPNLDGLTPNVAQGKGLGGGTAINALGYCRGSSSVFDEWAEISSNAGLAWDSLLEDFEATSHYTYQPADYDQLVNETVFGDGPLEVTRSSFLTGLEIPFTNALKSILNLSEVSSVDGTGIGVDLSLGTIRSSNRTRSYARNTFGWLMGDRPNVKVLTNSWVTRISFELGTTTATGVLYTNTLTNKTTSLEAGEVILAGGAINTPKLLMQSGVGPADVLRGLDVEVVANIPQIGQNLWDHHYSYIEFEVTDDIYTWWQITTNITEISLASEQYTQQNGSGPLGSNNGEAYGALRLPDSVFDGIDGTHYTSLSSDRPHVLYEFSTVPFRQPAPNVSIAAAWVALVQPEASGYLTINSSSYLDAPLVHSNYYGSAADKAAVAFAYKQLRAILESEFIQPYRVGEVWPGSNVTTNDQIWAAIQQSAASFHHPMGTVALGTVVDARWRIKGLRGIRVVDSSTFPYMTTCHPQASVYAVAHRAARDIVRDDKIKVSWGRE</sequence>
<comment type="cofactor">
    <cofactor evidence="3">
        <name>FAD</name>
        <dbReference type="ChEBI" id="CHEBI:57692"/>
    </cofactor>
</comment>
<dbReference type="InterPro" id="IPR000172">
    <property type="entry name" value="GMC_OxRdtase_N"/>
</dbReference>
<dbReference type="SUPFAM" id="SSF51905">
    <property type="entry name" value="FAD/NAD(P)-binding domain"/>
    <property type="match status" value="1"/>
</dbReference>
<evidence type="ECO:0000256" key="2">
    <source>
        <dbReference type="PIRSR" id="PIRSR000137-1"/>
    </source>
</evidence>
<keyword evidence="4" id="KW-0285">Flavoprotein</keyword>
<dbReference type="Gene3D" id="3.50.50.60">
    <property type="entry name" value="FAD/NAD(P)-binding domain"/>
    <property type="match status" value="1"/>
</dbReference>
<keyword evidence="8" id="KW-1185">Reference proteome</keyword>
<feature type="active site" description="Proton acceptor" evidence="2">
    <location>
        <position position="542"/>
    </location>
</feature>
<dbReference type="Gene3D" id="3.30.560.10">
    <property type="entry name" value="Glucose Oxidase, domain 3"/>
    <property type="match status" value="1"/>
</dbReference>
<feature type="active site" description="Proton donor" evidence="2">
    <location>
        <position position="504"/>
    </location>
</feature>
<comment type="similarity">
    <text evidence="1 4">Belongs to the GMC oxidoreductase family.</text>
</comment>
<comment type="caution">
    <text evidence="7">The sequence shown here is derived from an EMBL/GenBank/DDBJ whole genome shotgun (WGS) entry which is preliminary data.</text>
</comment>
<evidence type="ECO:0000259" key="6">
    <source>
        <dbReference type="PROSITE" id="PS00624"/>
    </source>
</evidence>
<evidence type="ECO:0000256" key="1">
    <source>
        <dbReference type="ARBA" id="ARBA00010790"/>
    </source>
</evidence>
<name>A0AAN7UQZ9_9PEZI</name>
<dbReference type="InterPro" id="IPR036188">
    <property type="entry name" value="FAD/NAD-bd_sf"/>
</dbReference>
<feature type="domain" description="Glucose-methanol-choline oxidoreductase N-terminal" evidence="5">
    <location>
        <begin position="91"/>
        <end position="114"/>
    </location>
</feature>
<dbReference type="InterPro" id="IPR012132">
    <property type="entry name" value="GMC_OxRdtase"/>
</dbReference>
<dbReference type="InterPro" id="IPR007867">
    <property type="entry name" value="GMC_OxRtase_C"/>
</dbReference>
<dbReference type="PROSITE" id="PS00623">
    <property type="entry name" value="GMC_OXRED_1"/>
    <property type="match status" value="1"/>
</dbReference>
<reference evidence="7 8" key="1">
    <citation type="submission" date="2023-10" db="EMBL/GenBank/DDBJ databases">
        <title>Draft genome sequence of Xylaria bambusicola isolate GMP-LS, the root and basal stem rot pathogen of sugarcane in Indonesia.</title>
        <authorList>
            <person name="Selvaraj P."/>
            <person name="Muralishankar V."/>
            <person name="Muruganantham S."/>
            <person name="Sp S."/>
            <person name="Haryani S."/>
            <person name="Lau K.J.X."/>
            <person name="Naqvi N.I."/>
        </authorList>
    </citation>
    <scope>NUCLEOTIDE SEQUENCE [LARGE SCALE GENOMIC DNA]</scope>
    <source>
        <strain evidence="7">GMP-LS</strain>
    </source>
</reference>
<dbReference type="EMBL" id="JAWHQM010000037">
    <property type="protein sequence ID" value="KAK5633973.1"/>
    <property type="molecule type" value="Genomic_DNA"/>
</dbReference>
<dbReference type="SUPFAM" id="SSF54373">
    <property type="entry name" value="FAD-linked reductases, C-terminal domain"/>
    <property type="match status" value="1"/>
</dbReference>
<protein>
    <recommendedName>
        <fullName evidence="5 6">Glucose-methanol-choline oxidoreductase N-terminal domain-containing protein</fullName>
    </recommendedName>
</protein>
<dbReference type="Proteomes" id="UP001305414">
    <property type="component" value="Unassembled WGS sequence"/>
</dbReference>
<dbReference type="PROSITE" id="PS00624">
    <property type="entry name" value="GMC_OXRED_2"/>
    <property type="match status" value="1"/>
</dbReference>
<feature type="domain" description="Glucose-methanol-choline oxidoreductase N-terminal" evidence="6">
    <location>
        <begin position="276"/>
        <end position="290"/>
    </location>
</feature>
<dbReference type="PANTHER" id="PTHR11552:SF111">
    <property type="entry name" value="GLUCOSE-METHANOL-CHOLINE OXIDOREDUCTASE N-TERMINAL DOMAIN-CONTAINING PROTEIN"/>
    <property type="match status" value="1"/>
</dbReference>
<dbReference type="AlphaFoldDB" id="A0AAN7UQZ9"/>
<accession>A0AAN7UQZ9</accession>
<gene>
    <name evidence="7" type="ORF">RRF57_009687</name>
</gene>
<dbReference type="GO" id="GO:0016614">
    <property type="term" value="F:oxidoreductase activity, acting on CH-OH group of donors"/>
    <property type="evidence" value="ECO:0007669"/>
    <property type="project" value="InterPro"/>
</dbReference>
<evidence type="ECO:0000313" key="7">
    <source>
        <dbReference type="EMBL" id="KAK5633973.1"/>
    </source>
</evidence>
<evidence type="ECO:0000256" key="3">
    <source>
        <dbReference type="PIRSR" id="PIRSR000137-2"/>
    </source>
</evidence>
<feature type="binding site" evidence="3">
    <location>
        <begin position="543"/>
        <end position="544"/>
    </location>
    <ligand>
        <name>FAD</name>
        <dbReference type="ChEBI" id="CHEBI:57692"/>
    </ligand>
</feature>
<keyword evidence="3 4" id="KW-0274">FAD</keyword>
<dbReference type="PANTHER" id="PTHR11552">
    <property type="entry name" value="GLUCOSE-METHANOL-CHOLINE GMC OXIDOREDUCTASE"/>
    <property type="match status" value="1"/>
</dbReference>
<evidence type="ECO:0000259" key="5">
    <source>
        <dbReference type="PROSITE" id="PS00623"/>
    </source>
</evidence>
<proteinExistence type="inferred from homology"/>
<evidence type="ECO:0000313" key="8">
    <source>
        <dbReference type="Proteomes" id="UP001305414"/>
    </source>
</evidence>
<organism evidence="7 8">
    <name type="scientific">Xylaria bambusicola</name>
    <dbReference type="NCBI Taxonomy" id="326684"/>
    <lineage>
        <taxon>Eukaryota</taxon>
        <taxon>Fungi</taxon>
        <taxon>Dikarya</taxon>
        <taxon>Ascomycota</taxon>
        <taxon>Pezizomycotina</taxon>
        <taxon>Sordariomycetes</taxon>
        <taxon>Xylariomycetidae</taxon>
        <taxon>Xylariales</taxon>
        <taxon>Xylariaceae</taxon>
        <taxon>Xylaria</taxon>
    </lineage>
</organism>